<keyword evidence="3 5" id="KW-1133">Transmembrane helix</keyword>
<feature type="transmembrane region" description="Helical" evidence="5">
    <location>
        <begin position="270"/>
        <end position="286"/>
    </location>
</feature>
<feature type="transmembrane region" description="Helical" evidence="5">
    <location>
        <begin position="140"/>
        <end position="161"/>
    </location>
</feature>
<comment type="subcellular location">
    <subcellularLocation>
        <location evidence="1">Membrane</location>
        <topology evidence="1">Multi-pass membrane protein</topology>
    </subcellularLocation>
</comment>
<dbReference type="InterPro" id="IPR036259">
    <property type="entry name" value="MFS_trans_sf"/>
</dbReference>
<evidence type="ECO:0000256" key="2">
    <source>
        <dbReference type="ARBA" id="ARBA00022692"/>
    </source>
</evidence>
<feature type="transmembrane region" description="Helical" evidence="5">
    <location>
        <begin position="103"/>
        <end position="128"/>
    </location>
</feature>
<evidence type="ECO:0000256" key="4">
    <source>
        <dbReference type="ARBA" id="ARBA00023136"/>
    </source>
</evidence>
<evidence type="ECO:0000259" key="6">
    <source>
        <dbReference type="PROSITE" id="PS50850"/>
    </source>
</evidence>
<evidence type="ECO:0000256" key="1">
    <source>
        <dbReference type="ARBA" id="ARBA00004141"/>
    </source>
</evidence>
<dbReference type="SUPFAM" id="SSF103473">
    <property type="entry name" value="MFS general substrate transporter"/>
    <property type="match status" value="1"/>
</dbReference>
<evidence type="ECO:0000256" key="3">
    <source>
        <dbReference type="ARBA" id="ARBA00022989"/>
    </source>
</evidence>
<name>A0ABP0ANP8_9PEZI</name>
<dbReference type="PANTHER" id="PTHR24064">
    <property type="entry name" value="SOLUTE CARRIER FAMILY 22 MEMBER"/>
    <property type="match status" value="1"/>
</dbReference>
<evidence type="ECO:0000313" key="7">
    <source>
        <dbReference type="EMBL" id="CAK7208869.1"/>
    </source>
</evidence>
<reference evidence="7 8" key="1">
    <citation type="submission" date="2024-01" db="EMBL/GenBank/DDBJ databases">
        <authorList>
            <person name="Allen C."/>
            <person name="Tagirdzhanova G."/>
        </authorList>
    </citation>
    <scope>NUCLEOTIDE SEQUENCE [LARGE SCALE GENOMIC DNA]</scope>
</reference>
<accession>A0ABP0ANP8</accession>
<feature type="transmembrane region" description="Helical" evidence="5">
    <location>
        <begin position="26"/>
        <end position="45"/>
    </location>
</feature>
<protein>
    <recommendedName>
        <fullName evidence="6">Major facilitator superfamily (MFS) profile domain-containing protein</fullName>
    </recommendedName>
</protein>
<feature type="transmembrane region" description="Helical" evidence="5">
    <location>
        <begin position="77"/>
        <end position="96"/>
    </location>
</feature>
<dbReference type="Proteomes" id="UP001642405">
    <property type="component" value="Unassembled WGS sequence"/>
</dbReference>
<proteinExistence type="predicted"/>
<organism evidence="7 8">
    <name type="scientific">Sporothrix curviconia</name>
    <dbReference type="NCBI Taxonomy" id="1260050"/>
    <lineage>
        <taxon>Eukaryota</taxon>
        <taxon>Fungi</taxon>
        <taxon>Dikarya</taxon>
        <taxon>Ascomycota</taxon>
        <taxon>Pezizomycotina</taxon>
        <taxon>Sordariomycetes</taxon>
        <taxon>Sordariomycetidae</taxon>
        <taxon>Ophiostomatales</taxon>
        <taxon>Ophiostomataceae</taxon>
        <taxon>Sporothrix</taxon>
    </lineage>
</organism>
<feature type="transmembrane region" description="Helical" evidence="5">
    <location>
        <begin position="356"/>
        <end position="379"/>
    </location>
</feature>
<comment type="caution">
    <text evidence="7">The sequence shown here is derived from an EMBL/GenBank/DDBJ whole genome shotgun (WGS) entry which is preliminary data.</text>
</comment>
<dbReference type="EMBL" id="CAWUHB010000001">
    <property type="protein sequence ID" value="CAK7208869.1"/>
    <property type="molecule type" value="Genomic_DNA"/>
</dbReference>
<feature type="domain" description="Major facilitator superfamily (MFS) profile" evidence="6">
    <location>
        <begin position="1"/>
        <end position="384"/>
    </location>
</feature>
<evidence type="ECO:0000256" key="5">
    <source>
        <dbReference type="SAM" id="Phobius"/>
    </source>
</evidence>
<sequence>MLGYLYWQDYKSTVPAIQQDTMKSTLPIGMILGQVLFGIFGDAFGRRRVYGHELLLAMLGTLLVITLPPQVTSQQGVITWVTVFRVVTGLGENLGWSRRKNVLAAFSWSGVGALGAAIVFVVLLATFRSAIEDDIRVLQWVWRLLLGIGLVPCALTLYARLRIRETQPYREYVEARNRRRLHGESQDEQATAQEASHGQRGLGEQFVDFVAASARTLLAVSLIWFLFDIAFYVLHNTAVGNLIQVSAGYVPGYWVGIFLPDLLGHRRQQFLGSALVTVLYTVWAGVTTHTSTGGLITLYIMAQFVLNAGMASTTFLIPVEVFPTKVRATSHGIAAASGKLGAVVTSFAFNSAANTIGLNGVLGLLSGIMFLCTLLSYYVPETKGLSLAGIEDDAMYKRSSTKGDVAKSLDTAATTPALGAIVHQQRLGRAV</sequence>
<dbReference type="Pfam" id="PF00083">
    <property type="entry name" value="Sugar_tr"/>
    <property type="match status" value="1"/>
</dbReference>
<dbReference type="PROSITE" id="PS50850">
    <property type="entry name" value="MFS"/>
    <property type="match status" value="1"/>
</dbReference>
<keyword evidence="2 5" id="KW-0812">Transmembrane</keyword>
<keyword evidence="8" id="KW-1185">Reference proteome</keyword>
<feature type="transmembrane region" description="Helical" evidence="5">
    <location>
        <begin position="241"/>
        <end position="263"/>
    </location>
</feature>
<feature type="transmembrane region" description="Helical" evidence="5">
    <location>
        <begin position="54"/>
        <end position="71"/>
    </location>
</feature>
<dbReference type="InterPro" id="IPR020846">
    <property type="entry name" value="MFS_dom"/>
</dbReference>
<dbReference type="InterPro" id="IPR005828">
    <property type="entry name" value="MFS_sugar_transport-like"/>
</dbReference>
<gene>
    <name evidence="7" type="ORF">SCUCBS95973_000258</name>
</gene>
<keyword evidence="4 5" id="KW-0472">Membrane</keyword>
<feature type="transmembrane region" description="Helical" evidence="5">
    <location>
        <begin position="216"/>
        <end position="235"/>
    </location>
</feature>
<dbReference type="Gene3D" id="1.20.1250.20">
    <property type="entry name" value="MFS general substrate transporter like domains"/>
    <property type="match status" value="2"/>
</dbReference>
<feature type="transmembrane region" description="Helical" evidence="5">
    <location>
        <begin position="298"/>
        <end position="319"/>
    </location>
</feature>
<evidence type="ECO:0000313" key="8">
    <source>
        <dbReference type="Proteomes" id="UP001642405"/>
    </source>
</evidence>